<dbReference type="Proteomes" id="UP000435837">
    <property type="component" value="Unassembled WGS sequence"/>
</dbReference>
<dbReference type="OrthoDB" id="3829505at2"/>
<name>A0A640S7W5_9ACTN</name>
<feature type="domain" description="HTH cro/C1-type" evidence="2">
    <location>
        <begin position="130"/>
        <end position="170"/>
    </location>
</feature>
<dbReference type="SMART" id="SM00530">
    <property type="entry name" value="HTH_XRE"/>
    <property type="match status" value="1"/>
</dbReference>
<sequence length="294" mass="31794">MANNSQRPVPAAPLEMLQICVALRRDLDDITAVAVRQALADGAIWKDIAKVVGAAESTLKTNYSLERVDKMLKARMERGPARPRKPAVPKNRDGTTPSSAHPLLPGQAGYPLSCALSYLRRTSKTTVGSLAYLTGVSASYIYRITSGERTPTWEVTKRFALACEADPEDLMFLWNRAHSLQIPPPRSYAEAVRTLQAALRGLYLAASSPDLPRLQKTAHLTARAAEALLATSTDAPPTDYHLRWPVVRDLTAALQGDPQAIRPLWEHVKSPPAAADQGSDGDGEGPSWPAAAFG</sequence>
<gene>
    <name evidence="3" type="ORF">Scani_34050</name>
</gene>
<feature type="region of interest" description="Disordered" evidence="1">
    <location>
        <begin position="265"/>
        <end position="294"/>
    </location>
</feature>
<evidence type="ECO:0000313" key="3">
    <source>
        <dbReference type="EMBL" id="GFE07137.1"/>
    </source>
</evidence>
<dbReference type="InterPro" id="IPR001387">
    <property type="entry name" value="Cro/C1-type_HTH"/>
</dbReference>
<protein>
    <recommendedName>
        <fullName evidence="2">HTH cro/C1-type domain-containing protein</fullName>
    </recommendedName>
</protein>
<proteinExistence type="predicted"/>
<dbReference type="PROSITE" id="PS50943">
    <property type="entry name" value="HTH_CROC1"/>
    <property type="match status" value="1"/>
</dbReference>
<evidence type="ECO:0000256" key="1">
    <source>
        <dbReference type="SAM" id="MobiDB-lite"/>
    </source>
</evidence>
<dbReference type="InterPro" id="IPR010982">
    <property type="entry name" value="Lambda_DNA-bd_dom_sf"/>
</dbReference>
<comment type="caution">
    <text evidence="3">The sequence shown here is derived from an EMBL/GenBank/DDBJ whole genome shotgun (WGS) entry which is preliminary data.</text>
</comment>
<accession>A0A640S7W5</accession>
<dbReference type="RefSeq" id="WP_159476228.1">
    <property type="nucleotide sequence ID" value="NZ_BAAATH010000025.1"/>
</dbReference>
<feature type="region of interest" description="Disordered" evidence="1">
    <location>
        <begin position="75"/>
        <end position="105"/>
    </location>
</feature>
<dbReference type="AlphaFoldDB" id="A0A640S7W5"/>
<dbReference type="EMBL" id="BLIN01000004">
    <property type="protein sequence ID" value="GFE07137.1"/>
    <property type="molecule type" value="Genomic_DNA"/>
</dbReference>
<dbReference type="CDD" id="cd00093">
    <property type="entry name" value="HTH_XRE"/>
    <property type="match status" value="1"/>
</dbReference>
<dbReference type="SUPFAM" id="SSF47413">
    <property type="entry name" value="lambda repressor-like DNA-binding domains"/>
    <property type="match status" value="1"/>
</dbReference>
<dbReference type="GO" id="GO:0003677">
    <property type="term" value="F:DNA binding"/>
    <property type="evidence" value="ECO:0007669"/>
    <property type="project" value="InterPro"/>
</dbReference>
<dbReference type="Pfam" id="PF13560">
    <property type="entry name" value="HTH_31"/>
    <property type="match status" value="1"/>
</dbReference>
<dbReference type="Gene3D" id="1.10.260.40">
    <property type="entry name" value="lambda repressor-like DNA-binding domains"/>
    <property type="match status" value="1"/>
</dbReference>
<evidence type="ECO:0000259" key="2">
    <source>
        <dbReference type="PROSITE" id="PS50943"/>
    </source>
</evidence>
<reference evidence="3 4" key="1">
    <citation type="submission" date="2019-12" db="EMBL/GenBank/DDBJ databases">
        <title>Whole genome shotgun sequence of Streptomyces caniferus NBRC 15389.</title>
        <authorList>
            <person name="Ichikawa N."/>
            <person name="Kimura A."/>
            <person name="Kitahashi Y."/>
            <person name="Komaki H."/>
            <person name="Tamura T."/>
        </authorList>
    </citation>
    <scope>NUCLEOTIDE SEQUENCE [LARGE SCALE GENOMIC DNA]</scope>
    <source>
        <strain evidence="3 4">NBRC 15389</strain>
    </source>
</reference>
<evidence type="ECO:0000313" key="4">
    <source>
        <dbReference type="Proteomes" id="UP000435837"/>
    </source>
</evidence>
<organism evidence="3 4">
    <name type="scientific">Streptomyces caniferus</name>
    <dbReference type="NCBI Taxonomy" id="285557"/>
    <lineage>
        <taxon>Bacteria</taxon>
        <taxon>Bacillati</taxon>
        <taxon>Actinomycetota</taxon>
        <taxon>Actinomycetes</taxon>
        <taxon>Kitasatosporales</taxon>
        <taxon>Streptomycetaceae</taxon>
        <taxon>Streptomyces</taxon>
    </lineage>
</organism>